<reference evidence="2" key="2">
    <citation type="submission" date="2015-07" db="EMBL/GenBank/DDBJ databases">
        <authorList>
            <person name="Noorani M."/>
        </authorList>
    </citation>
    <scope>NUCLEOTIDE SEQUENCE</scope>
    <source>
        <strain evidence="2">Yugu1</strain>
    </source>
</reference>
<protein>
    <submittedName>
        <fullName evidence="2">Uncharacterized protein</fullName>
    </submittedName>
</protein>
<organism evidence="2">
    <name type="scientific">Setaria italica</name>
    <name type="common">Foxtail millet</name>
    <name type="synonym">Panicum italicum</name>
    <dbReference type="NCBI Taxonomy" id="4555"/>
    <lineage>
        <taxon>Eukaryota</taxon>
        <taxon>Viridiplantae</taxon>
        <taxon>Streptophyta</taxon>
        <taxon>Embryophyta</taxon>
        <taxon>Tracheophyta</taxon>
        <taxon>Spermatophyta</taxon>
        <taxon>Magnoliopsida</taxon>
        <taxon>Liliopsida</taxon>
        <taxon>Poales</taxon>
        <taxon>Poaceae</taxon>
        <taxon>PACMAD clade</taxon>
        <taxon>Panicoideae</taxon>
        <taxon>Panicodae</taxon>
        <taxon>Paniceae</taxon>
        <taxon>Cenchrinae</taxon>
        <taxon>Setaria</taxon>
    </lineage>
</organism>
<reference evidence="2" key="1">
    <citation type="journal article" date="2012" name="Nat. Biotechnol.">
        <title>Reference genome sequence of the model plant Setaria.</title>
        <authorList>
            <person name="Bennetzen J.L."/>
            <person name="Schmutz J."/>
            <person name="Wang H."/>
            <person name="Percifield R."/>
            <person name="Hawkins J."/>
            <person name="Pontaroli A.C."/>
            <person name="Estep M."/>
            <person name="Feng L."/>
            <person name="Vaughn J.N."/>
            <person name="Grimwood J."/>
            <person name="Jenkins J."/>
            <person name="Barry K."/>
            <person name="Lindquist E."/>
            <person name="Hellsten U."/>
            <person name="Deshpande S."/>
            <person name="Wang X."/>
            <person name="Wu X."/>
            <person name="Mitros T."/>
            <person name="Triplett J."/>
            <person name="Yang X."/>
            <person name="Ye C.Y."/>
            <person name="Mauro-Herrera M."/>
            <person name="Wang L."/>
            <person name="Li P."/>
            <person name="Sharma M."/>
            <person name="Sharma R."/>
            <person name="Ronald P.C."/>
            <person name="Panaud O."/>
            <person name="Kellogg E.A."/>
            <person name="Brutnell T.P."/>
            <person name="Doust A.N."/>
            <person name="Tuskan G.A."/>
            <person name="Rokhsar D."/>
            <person name="Devos K.M."/>
        </authorList>
    </citation>
    <scope>NUCLEOTIDE SEQUENCE [LARGE SCALE GENOMIC DNA]</scope>
    <source>
        <strain evidence="2">Yugu1</strain>
    </source>
</reference>
<dbReference type="AlphaFoldDB" id="A0A368RZZ3"/>
<feature type="signal peptide" evidence="1">
    <location>
        <begin position="1"/>
        <end position="22"/>
    </location>
</feature>
<dbReference type="OrthoDB" id="658672at2759"/>
<feature type="chain" id="PRO_5016801608" evidence="1">
    <location>
        <begin position="23"/>
        <end position="108"/>
    </location>
</feature>
<proteinExistence type="predicted"/>
<evidence type="ECO:0000256" key="1">
    <source>
        <dbReference type="SAM" id="SignalP"/>
    </source>
</evidence>
<evidence type="ECO:0000313" key="2">
    <source>
        <dbReference type="EMBL" id="RCV35735.1"/>
    </source>
</evidence>
<keyword evidence="1" id="KW-0732">Signal</keyword>
<name>A0A368RZZ3_SETIT</name>
<sequence>MAVHNHMMLLAVPAVAAGGLQAFHLAFLVWPVNAALPLAHDLSRACIALRGIASSTPPGCTPTCVLQAWRQLQSYLHDDDGWLASARDVVRRRENAVAHAMIGFNDIY</sequence>
<dbReference type="EMBL" id="CM003534">
    <property type="protein sequence ID" value="RCV35735.1"/>
    <property type="molecule type" value="Genomic_DNA"/>
</dbReference>
<accession>A0A368RZZ3</accession>
<gene>
    <name evidence="2" type="ORF">SETIT_7G263600v2</name>
</gene>